<name>A0A1F6BUG4_9BACT</name>
<evidence type="ECO:0000313" key="2">
    <source>
        <dbReference type="Proteomes" id="UP000179014"/>
    </source>
</evidence>
<evidence type="ECO:0000313" key="1">
    <source>
        <dbReference type="EMBL" id="OGG40586.1"/>
    </source>
</evidence>
<organism evidence="1 2">
    <name type="scientific">Candidatus Kaiserbacteria bacterium GWA2_50_9</name>
    <dbReference type="NCBI Taxonomy" id="1798474"/>
    <lineage>
        <taxon>Bacteria</taxon>
        <taxon>Candidatus Kaiseribacteriota</taxon>
    </lineage>
</organism>
<gene>
    <name evidence="1" type="ORF">A2118_00935</name>
</gene>
<reference evidence="1 2" key="1">
    <citation type="journal article" date="2016" name="Nat. Commun.">
        <title>Thousands of microbial genomes shed light on interconnected biogeochemical processes in an aquifer system.</title>
        <authorList>
            <person name="Anantharaman K."/>
            <person name="Brown C.T."/>
            <person name="Hug L.A."/>
            <person name="Sharon I."/>
            <person name="Castelle C.J."/>
            <person name="Probst A.J."/>
            <person name="Thomas B.C."/>
            <person name="Singh A."/>
            <person name="Wilkins M.J."/>
            <person name="Karaoz U."/>
            <person name="Brodie E.L."/>
            <person name="Williams K.H."/>
            <person name="Hubbard S.S."/>
            <person name="Banfield J.F."/>
        </authorList>
    </citation>
    <scope>NUCLEOTIDE SEQUENCE [LARGE SCALE GENOMIC DNA]</scope>
</reference>
<protein>
    <recommendedName>
        <fullName evidence="3">DUF559 domain-containing protein</fullName>
    </recommendedName>
</protein>
<accession>A0A1F6BUG4</accession>
<evidence type="ECO:0008006" key="3">
    <source>
        <dbReference type="Google" id="ProtNLM"/>
    </source>
</evidence>
<dbReference type="Proteomes" id="UP000179014">
    <property type="component" value="Unassembled WGS sequence"/>
</dbReference>
<comment type="caution">
    <text evidence="1">The sequence shown here is derived from an EMBL/GenBank/DDBJ whole genome shotgun (WGS) entry which is preliminary data.</text>
</comment>
<dbReference type="AlphaFoldDB" id="A0A1F6BUG4"/>
<dbReference type="Gene3D" id="3.40.960.10">
    <property type="entry name" value="VSR Endonuclease"/>
    <property type="match status" value="1"/>
</dbReference>
<dbReference type="STRING" id="1798474.A2118_00935"/>
<sequence length="106" mass="12484">MNAFIAGDGHICDSFSERIIDDWFSKHKIVHERNVRYRKTKFTADFKIGSDTFVEFFGLAGVQKAYDKNIKKKRLLAHEMGYRLIEIYPEDIYPKNKLPILFGAFY</sequence>
<dbReference type="EMBL" id="MFKN01000028">
    <property type="protein sequence ID" value="OGG40586.1"/>
    <property type="molecule type" value="Genomic_DNA"/>
</dbReference>
<proteinExistence type="predicted"/>